<evidence type="ECO:0000259" key="3">
    <source>
        <dbReference type="PROSITE" id="PS50113"/>
    </source>
</evidence>
<feature type="transmembrane region" description="Helical" evidence="1">
    <location>
        <begin position="50"/>
        <end position="73"/>
    </location>
</feature>
<dbReference type="SMART" id="SM00091">
    <property type="entry name" value="PAS"/>
    <property type="match status" value="2"/>
</dbReference>
<dbReference type="GO" id="GO:1902201">
    <property type="term" value="P:negative regulation of bacterial-type flagellum-dependent cell motility"/>
    <property type="evidence" value="ECO:0007669"/>
    <property type="project" value="TreeGrafter"/>
</dbReference>
<gene>
    <name evidence="5" type="ORF">U27_02326</name>
</gene>
<feature type="domain" description="GGDEF" evidence="4">
    <location>
        <begin position="602"/>
        <end position="735"/>
    </location>
</feature>
<dbReference type="PROSITE" id="PS50113">
    <property type="entry name" value="PAC"/>
    <property type="match status" value="2"/>
</dbReference>
<evidence type="ECO:0000259" key="2">
    <source>
        <dbReference type="PROSITE" id="PS50112"/>
    </source>
</evidence>
<keyword evidence="1" id="KW-0472">Membrane</keyword>
<dbReference type="SUPFAM" id="SSF55781">
    <property type="entry name" value="GAF domain-like"/>
    <property type="match status" value="1"/>
</dbReference>
<keyword evidence="6" id="KW-1185">Reference proteome</keyword>
<dbReference type="Pfam" id="PF00990">
    <property type="entry name" value="GGDEF"/>
    <property type="match status" value="1"/>
</dbReference>
<dbReference type="NCBIfam" id="TIGR00254">
    <property type="entry name" value="GGDEF"/>
    <property type="match status" value="1"/>
</dbReference>
<dbReference type="PANTHER" id="PTHR45138">
    <property type="entry name" value="REGULATORY COMPONENTS OF SENSORY TRANSDUCTION SYSTEM"/>
    <property type="match status" value="1"/>
</dbReference>
<dbReference type="Proteomes" id="UP000030661">
    <property type="component" value="Unassembled WGS sequence"/>
</dbReference>
<dbReference type="GO" id="GO:0052621">
    <property type="term" value="F:diguanylate cyclase activity"/>
    <property type="evidence" value="ECO:0007669"/>
    <property type="project" value="TreeGrafter"/>
</dbReference>
<evidence type="ECO:0000256" key="1">
    <source>
        <dbReference type="SAM" id="Phobius"/>
    </source>
</evidence>
<name>A0A0S6WAS0_VECG1</name>
<dbReference type="STRING" id="1499967.U27_02326"/>
<dbReference type="SUPFAM" id="SSF55785">
    <property type="entry name" value="PYP-like sensor domain (PAS domain)"/>
    <property type="match status" value="2"/>
</dbReference>
<dbReference type="PANTHER" id="PTHR45138:SF9">
    <property type="entry name" value="DIGUANYLATE CYCLASE DGCM-RELATED"/>
    <property type="match status" value="1"/>
</dbReference>
<dbReference type="GO" id="GO:0005886">
    <property type="term" value="C:plasma membrane"/>
    <property type="evidence" value="ECO:0007669"/>
    <property type="project" value="TreeGrafter"/>
</dbReference>
<dbReference type="InterPro" id="IPR000160">
    <property type="entry name" value="GGDEF_dom"/>
</dbReference>
<dbReference type="InterPro" id="IPR029016">
    <property type="entry name" value="GAF-like_dom_sf"/>
</dbReference>
<reference evidence="5" key="1">
    <citation type="journal article" date="2015" name="PeerJ">
        <title>First genomic representation of candidate bacterial phylum KSB3 points to enhanced environmental sensing as a trigger of wastewater bulking.</title>
        <authorList>
            <person name="Sekiguchi Y."/>
            <person name="Ohashi A."/>
            <person name="Parks D.H."/>
            <person name="Yamauchi T."/>
            <person name="Tyson G.W."/>
            <person name="Hugenholtz P."/>
        </authorList>
    </citation>
    <scope>NUCLEOTIDE SEQUENCE [LARGE SCALE GENOMIC DNA]</scope>
</reference>
<organism evidence="5">
    <name type="scientific">Vecturithrix granuli</name>
    <dbReference type="NCBI Taxonomy" id="1499967"/>
    <lineage>
        <taxon>Bacteria</taxon>
        <taxon>Candidatus Moduliflexota</taxon>
        <taxon>Candidatus Vecturitrichia</taxon>
        <taxon>Candidatus Vecturitrichales</taxon>
        <taxon>Candidatus Vecturitrichaceae</taxon>
        <taxon>Candidatus Vecturithrix</taxon>
    </lineage>
</organism>
<dbReference type="InterPro" id="IPR029787">
    <property type="entry name" value="Nucleotide_cyclase"/>
</dbReference>
<proteinExistence type="predicted"/>
<accession>A0A0S6WAS0</accession>
<evidence type="ECO:0000313" key="5">
    <source>
        <dbReference type="EMBL" id="GAK55492.1"/>
    </source>
</evidence>
<dbReference type="InterPro" id="IPR000014">
    <property type="entry name" value="PAS"/>
</dbReference>
<dbReference type="CDD" id="cd00130">
    <property type="entry name" value="PAS"/>
    <property type="match status" value="2"/>
</dbReference>
<protein>
    <submittedName>
        <fullName evidence="5">PAS fold family</fullName>
    </submittedName>
</protein>
<dbReference type="Gene3D" id="3.30.450.20">
    <property type="entry name" value="PAS domain"/>
    <property type="match status" value="2"/>
</dbReference>
<dbReference type="EMBL" id="DF820463">
    <property type="protein sequence ID" value="GAK55492.1"/>
    <property type="molecule type" value="Genomic_DNA"/>
</dbReference>
<dbReference type="HOGENOM" id="CLU_391648_0_0_0"/>
<evidence type="ECO:0000259" key="4">
    <source>
        <dbReference type="PROSITE" id="PS50887"/>
    </source>
</evidence>
<keyword evidence="1" id="KW-0812">Transmembrane</keyword>
<feature type="domain" description="PAS" evidence="2">
    <location>
        <begin position="155"/>
        <end position="200"/>
    </location>
</feature>
<dbReference type="InterPro" id="IPR001610">
    <property type="entry name" value="PAC"/>
</dbReference>
<dbReference type="InterPro" id="IPR000700">
    <property type="entry name" value="PAS-assoc_C"/>
</dbReference>
<dbReference type="SUPFAM" id="SSF55073">
    <property type="entry name" value="Nucleotide cyclase"/>
    <property type="match status" value="1"/>
</dbReference>
<keyword evidence="1" id="KW-1133">Transmembrane helix</keyword>
<feature type="domain" description="PAC" evidence="3">
    <location>
        <begin position="225"/>
        <end position="277"/>
    </location>
</feature>
<dbReference type="InterPro" id="IPR050469">
    <property type="entry name" value="Diguanylate_Cyclase"/>
</dbReference>
<dbReference type="AlphaFoldDB" id="A0A0S6WAS0"/>
<dbReference type="CDD" id="cd01949">
    <property type="entry name" value="GGDEF"/>
    <property type="match status" value="1"/>
</dbReference>
<dbReference type="InterPro" id="IPR035965">
    <property type="entry name" value="PAS-like_dom_sf"/>
</dbReference>
<dbReference type="PROSITE" id="PS50887">
    <property type="entry name" value="GGDEF"/>
    <property type="match status" value="1"/>
</dbReference>
<feature type="domain" description="PAC" evidence="3">
    <location>
        <begin position="348"/>
        <end position="400"/>
    </location>
</feature>
<dbReference type="GO" id="GO:0043709">
    <property type="term" value="P:cell adhesion involved in single-species biofilm formation"/>
    <property type="evidence" value="ECO:0007669"/>
    <property type="project" value="TreeGrafter"/>
</dbReference>
<dbReference type="Gene3D" id="3.30.450.40">
    <property type="match status" value="1"/>
</dbReference>
<sequence>MTIQTKIYSVCSIWLLLFILLTLFYLFQLANPDQAGLFSQEQTILFQRMFVRSLIVGILLLFTGLIFSLLTLWNLKKYQAGITAAAYQIAEGNYETRLEMFSRDPLGVSLQRIASSLRETQAHSIRQTEEFARVNATLQQEIADRQMTEHALRMSQQYAKSIIHSSLDMIIAVDQERNIIEFNDAAEKTFGYTAEEVLGKHIGMLYAETQEASAIYQRTVSTGQCVQEIVNMRKNGEIFPCLLLASILRNEQGNPIGYMGISRDITEQKQAEAALRESQHYARSIIACSIDMIISTDLNRNIVEFNAAAQEAFGYSLEEVRGKPIDVLYANSHEALAIHHITLTEGQCSREVVNIRKDRNLFPGLLSASILKNNEGSVVGVMGILRDITVQKQAEEALHRHNRELGLLSRLSELLQACRSEEETYNVIKNMCEQFFPQDSGYLAMIEDSHTMLDIIRTWGGIIPEIGAFGIEDCWALRRGKLHVIEPPETGPLCLHLCSSSIYGYLCAPISASGETLGILHINFGHYEMEHYTQEHEENVFESRRMVVTRIAELYALSLVNLRLRETLKQDSIRDALTGMYNRRYMEGSLDRETRRAERHKKPVGVIMLDVDHFKLFNDTHGHEAGDVVLRELGLFLRHNTRGEDIACRYGGEEFLLIMPDASLENTRRRAETLQQEIQELPIQYQHKSFQVTISVGVASLPEHGASVKDVLKIADAALYQAKSEGRNRVVVAPVPLVHPKEIC</sequence>
<dbReference type="InterPro" id="IPR043128">
    <property type="entry name" value="Rev_trsase/Diguanyl_cyclase"/>
</dbReference>
<dbReference type="eggNOG" id="COG5002">
    <property type="taxonomic scope" value="Bacteria"/>
</dbReference>
<feature type="transmembrane region" description="Helical" evidence="1">
    <location>
        <begin position="7"/>
        <end position="30"/>
    </location>
</feature>
<dbReference type="Pfam" id="PF13426">
    <property type="entry name" value="PAS_9"/>
    <property type="match status" value="2"/>
</dbReference>
<feature type="domain" description="PAS" evidence="2">
    <location>
        <begin position="278"/>
        <end position="336"/>
    </location>
</feature>
<dbReference type="NCBIfam" id="TIGR00229">
    <property type="entry name" value="sensory_box"/>
    <property type="match status" value="2"/>
</dbReference>
<dbReference type="SMART" id="SM00267">
    <property type="entry name" value="GGDEF"/>
    <property type="match status" value="1"/>
</dbReference>
<dbReference type="PROSITE" id="PS50112">
    <property type="entry name" value="PAS"/>
    <property type="match status" value="2"/>
</dbReference>
<dbReference type="SMART" id="SM00086">
    <property type="entry name" value="PAC"/>
    <property type="match status" value="2"/>
</dbReference>
<dbReference type="FunFam" id="3.30.70.270:FF:000001">
    <property type="entry name" value="Diguanylate cyclase domain protein"/>
    <property type="match status" value="1"/>
</dbReference>
<dbReference type="Gene3D" id="3.30.70.270">
    <property type="match status" value="1"/>
</dbReference>
<dbReference type="eggNOG" id="COG3706">
    <property type="taxonomic scope" value="Bacteria"/>
</dbReference>
<evidence type="ECO:0000313" key="6">
    <source>
        <dbReference type="Proteomes" id="UP000030661"/>
    </source>
</evidence>